<sequence length="50" mass="5775">MYTIRASKNGTGLNTASFELNLFLRSMRHNLMMQDFIYVVSTFPTQQKTA</sequence>
<dbReference type="AlphaFoldDB" id="A0AAN8WH09"/>
<dbReference type="Proteomes" id="UP001381693">
    <property type="component" value="Unassembled WGS sequence"/>
</dbReference>
<dbReference type="EMBL" id="JAXCGZ010019739">
    <property type="protein sequence ID" value="KAK7065851.1"/>
    <property type="molecule type" value="Genomic_DNA"/>
</dbReference>
<gene>
    <name evidence="1" type="ORF">SK128_020300</name>
</gene>
<organism evidence="1 2">
    <name type="scientific">Halocaridina rubra</name>
    <name type="common">Hawaiian red shrimp</name>
    <dbReference type="NCBI Taxonomy" id="373956"/>
    <lineage>
        <taxon>Eukaryota</taxon>
        <taxon>Metazoa</taxon>
        <taxon>Ecdysozoa</taxon>
        <taxon>Arthropoda</taxon>
        <taxon>Crustacea</taxon>
        <taxon>Multicrustacea</taxon>
        <taxon>Malacostraca</taxon>
        <taxon>Eumalacostraca</taxon>
        <taxon>Eucarida</taxon>
        <taxon>Decapoda</taxon>
        <taxon>Pleocyemata</taxon>
        <taxon>Caridea</taxon>
        <taxon>Atyoidea</taxon>
        <taxon>Atyidae</taxon>
        <taxon>Halocaridina</taxon>
    </lineage>
</organism>
<comment type="caution">
    <text evidence="1">The sequence shown here is derived from an EMBL/GenBank/DDBJ whole genome shotgun (WGS) entry which is preliminary data.</text>
</comment>
<name>A0AAN8WH09_HALRR</name>
<proteinExistence type="predicted"/>
<reference evidence="1 2" key="1">
    <citation type="submission" date="2023-11" db="EMBL/GenBank/DDBJ databases">
        <title>Halocaridina rubra genome assembly.</title>
        <authorList>
            <person name="Smith C."/>
        </authorList>
    </citation>
    <scope>NUCLEOTIDE SEQUENCE [LARGE SCALE GENOMIC DNA]</scope>
    <source>
        <strain evidence="1">EP-1</strain>
        <tissue evidence="1">Whole</tissue>
    </source>
</reference>
<evidence type="ECO:0000313" key="2">
    <source>
        <dbReference type="Proteomes" id="UP001381693"/>
    </source>
</evidence>
<accession>A0AAN8WH09</accession>
<keyword evidence="2" id="KW-1185">Reference proteome</keyword>
<protein>
    <submittedName>
        <fullName evidence="1">Uncharacterized protein</fullName>
    </submittedName>
</protein>
<evidence type="ECO:0000313" key="1">
    <source>
        <dbReference type="EMBL" id="KAK7065851.1"/>
    </source>
</evidence>